<dbReference type="Pfam" id="PF02796">
    <property type="entry name" value="HTH_7"/>
    <property type="match status" value="1"/>
</dbReference>
<comment type="similarity">
    <text evidence="1">Belongs to the transposase IS21/IS408/IS1162 family.</text>
</comment>
<dbReference type="Proteomes" id="UP001183420">
    <property type="component" value="Unassembled WGS sequence"/>
</dbReference>
<dbReference type="PANTHER" id="PTHR35004:SF8">
    <property type="entry name" value="TRANSPOSASE RV3428C-RELATED"/>
    <property type="match status" value="1"/>
</dbReference>
<name>A0ABU2LZZ6_9ACTN</name>
<dbReference type="InterPro" id="IPR001584">
    <property type="entry name" value="Integrase_cat-core"/>
</dbReference>
<proteinExistence type="inferred from homology"/>
<evidence type="ECO:0000313" key="3">
    <source>
        <dbReference type="EMBL" id="MDT0323151.1"/>
    </source>
</evidence>
<dbReference type="NCBIfam" id="NF033546">
    <property type="entry name" value="transpos_IS21"/>
    <property type="match status" value="1"/>
</dbReference>
<dbReference type="SUPFAM" id="SSF53098">
    <property type="entry name" value="Ribonuclease H-like"/>
    <property type="match status" value="1"/>
</dbReference>
<dbReference type="PANTHER" id="PTHR35004">
    <property type="entry name" value="TRANSPOSASE RV3428C-RELATED"/>
    <property type="match status" value="1"/>
</dbReference>
<dbReference type="Pfam" id="PF22483">
    <property type="entry name" value="Mu-transpos_C_2"/>
    <property type="match status" value="1"/>
</dbReference>
<dbReference type="InterPro" id="IPR054353">
    <property type="entry name" value="IstA-like_C"/>
</dbReference>
<dbReference type="Gene3D" id="3.30.420.10">
    <property type="entry name" value="Ribonuclease H-like superfamily/Ribonuclease H"/>
    <property type="match status" value="1"/>
</dbReference>
<dbReference type="EMBL" id="JAVREM010000089">
    <property type="protein sequence ID" value="MDT0323151.1"/>
    <property type="molecule type" value="Genomic_DNA"/>
</dbReference>
<dbReference type="InterPro" id="IPR006120">
    <property type="entry name" value="Resolvase_HTH_dom"/>
</dbReference>
<keyword evidence="4" id="KW-1185">Reference proteome</keyword>
<organism evidence="3 4">
    <name type="scientific">Streptomyces millisiae</name>
    <dbReference type="NCBI Taxonomy" id="3075542"/>
    <lineage>
        <taxon>Bacteria</taxon>
        <taxon>Bacillati</taxon>
        <taxon>Actinomycetota</taxon>
        <taxon>Actinomycetes</taxon>
        <taxon>Kitasatosporales</taxon>
        <taxon>Streptomycetaceae</taxon>
        <taxon>Streptomyces</taxon>
    </lineage>
</organism>
<dbReference type="PROSITE" id="PS50994">
    <property type="entry name" value="INTEGRASE"/>
    <property type="match status" value="1"/>
</dbReference>
<evidence type="ECO:0000313" key="4">
    <source>
        <dbReference type="Proteomes" id="UP001183420"/>
    </source>
</evidence>
<evidence type="ECO:0000259" key="2">
    <source>
        <dbReference type="PROSITE" id="PS50994"/>
    </source>
</evidence>
<gene>
    <name evidence="3" type="primary">istA</name>
    <name evidence="3" type="ORF">RNC47_33070</name>
</gene>
<dbReference type="RefSeq" id="WP_311604243.1">
    <property type="nucleotide sequence ID" value="NZ_JAVREM010000089.1"/>
</dbReference>
<sequence>MIRVEDWAEIRRLHRAEEMPIRAIARHLGISKNTVKRALASDRPPVYSRPVKGSAVDAVEPAVRELLKKTPTMPATVIAERIGWDRGMTILKERVRQLRPAYLPVDPVSRTTYQAGELAQCDLWFPPVDIPLGYGQQGRPPVLVMVAGYSRVIAARMLPTRMTGDLIDGHWQLLRGWDAVPRMLVWDNEAGVGRGRVLTGDFAAFAGLLGIRVHLCRPRDPEAKGLVERANGYLETSFLPGRTFTGPSDFNTQLQQWLTIANRRQHRALGARPVDRWEADRAGMLSLPPIDPPRWWRFATRIGRDHYVRVDTCDYSVNPLAIGKKAVVRTDTDEVIVTLTPGGAEVARHARCWARHQTLTDPHHARAADLLRADHRRTVRATAARQQTATGAATDLVEVEQRRLDAYDDLLGILDDPTTPAALPPQER</sequence>
<protein>
    <submittedName>
        <fullName evidence="3">IS21 family transposase</fullName>
    </submittedName>
</protein>
<dbReference type="InterPro" id="IPR036397">
    <property type="entry name" value="RNaseH_sf"/>
</dbReference>
<feature type="domain" description="Integrase catalytic" evidence="2">
    <location>
        <begin position="103"/>
        <end position="281"/>
    </location>
</feature>
<dbReference type="InterPro" id="IPR012337">
    <property type="entry name" value="RNaseH-like_sf"/>
</dbReference>
<accession>A0ABU2LZZ6</accession>
<dbReference type="Pfam" id="PF00665">
    <property type="entry name" value="rve"/>
    <property type="match status" value="1"/>
</dbReference>
<evidence type="ECO:0000256" key="1">
    <source>
        <dbReference type="ARBA" id="ARBA00009277"/>
    </source>
</evidence>
<reference evidence="4" key="1">
    <citation type="submission" date="2023-07" db="EMBL/GenBank/DDBJ databases">
        <title>30 novel species of actinomycetes from the DSMZ collection.</title>
        <authorList>
            <person name="Nouioui I."/>
        </authorList>
    </citation>
    <scope>NUCLEOTIDE SEQUENCE [LARGE SCALE GENOMIC DNA]</scope>
    <source>
        <strain evidence="4">DSM 44918</strain>
    </source>
</reference>
<comment type="caution">
    <text evidence="3">The sequence shown here is derived from an EMBL/GenBank/DDBJ whole genome shotgun (WGS) entry which is preliminary data.</text>
</comment>